<evidence type="ECO:0000256" key="5">
    <source>
        <dbReference type="SAM" id="Phobius"/>
    </source>
</evidence>
<dbReference type="InterPro" id="IPR002810">
    <property type="entry name" value="NfeD-like_C"/>
</dbReference>
<dbReference type="EMBL" id="BMJH01000001">
    <property type="protein sequence ID" value="GGC58594.1"/>
    <property type="molecule type" value="Genomic_DNA"/>
</dbReference>
<evidence type="ECO:0000256" key="2">
    <source>
        <dbReference type="ARBA" id="ARBA00022692"/>
    </source>
</evidence>
<protein>
    <submittedName>
        <fullName evidence="7">Membrane protein</fullName>
    </submittedName>
</protein>
<feature type="domain" description="NfeD-like C-terminal" evidence="6">
    <location>
        <begin position="86"/>
        <end position="144"/>
    </location>
</feature>
<dbReference type="InterPro" id="IPR052165">
    <property type="entry name" value="Membrane_assoc_protease"/>
</dbReference>
<reference evidence="7" key="1">
    <citation type="journal article" date="2014" name="Int. J. Syst. Evol. Microbiol.">
        <title>Complete genome sequence of Corynebacterium casei LMG S-19264T (=DSM 44701T), isolated from a smear-ripened cheese.</title>
        <authorList>
            <consortium name="US DOE Joint Genome Institute (JGI-PGF)"/>
            <person name="Walter F."/>
            <person name="Albersmeier A."/>
            <person name="Kalinowski J."/>
            <person name="Ruckert C."/>
        </authorList>
    </citation>
    <scope>NUCLEOTIDE SEQUENCE</scope>
    <source>
        <strain evidence="7">CGMCC 1.15478</strain>
    </source>
</reference>
<dbReference type="Pfam" id="PF01957">
    <property type="entry name" value="NfeD"/>
    <property type="match status" value="1"/>
</dbReference>
<feature type="transmembrane region" description="Helical" evidence="5">
    <location>
        <begin position="47"/>
        <end position="67"/>
    </location>
</feature>
<dbReference type="InterPro" id="IPR012340">
    <property type="entry name" value="NA-bd_OB-fold"/>
</dbReference>
<comment type="subcellular location">
    <subcellularLocation>
        <location evidence="1">Membrane</location>
        <topology evidence="1">Multi-pass membrane protein</topology>
    </subcellularLocation>
</comment>
<evidence type="ECO:0000259" key="6">
    <source>
        <dbReference type="Pfam" id="PF01957"/>
    </source>
</evidence>
<keyword evidence="4 5" id="KW-0472">Membrane</keyword>
<evidence type="ECO:0000313" key="8">
    <source>
        <dbReference type="Proteomes" id="UP000641514"/>
    </source>
</evidence>
<sequence>MECVTALLWFIGAAVLAVGEMVVGEFFLLMLAGAALATAGFSAVFDFPIWVDALFFLGTSVALLLGVRPLLVKKLHSHPAIEGTVAELEGKSAVVTQEVSATAGQVRLSGDLWTARPIDPTEQYPPGTDVIVAQIQGSTAIVWRQP</sequence>
<keyword evidence="2 5" id="KW-0812">Transmembrane</keyword>
<dbReference type="AlphaFoldDB" id="A0A916U3W8"/>
<dbReference type="PANTHER" id="PTHR33507">
    <property type="entry name" value="INNER MEMBRANE PROTEIN YBBJ"/>
    <property type="match status" value="1"/>
</dbReference>
<keyword evidence="3 5" id="KW-1133">Transmembrane helix</keyword>
<gene>
    <name evidence="7" type="ORF">GCM10011410_08870</name>
</gene>
<dbReference type="GO" id="GO:0005886">
    <property type="term" value="C:plasma membrane"/>
    <property type="evidence" value="ECO:0007669"/>
    <property type="project" value="TreeGrafter"/>
</dbReference>
<reference evidence="7" key="2">
    <citation type="submission" date="2020-09" db="EMBL/GenBank/DDBJ databases">
        <authorList>
            <person name="Sun Q."/>
            <person name="Zhou Y."/>
        </authorList>
    </citation>
    <scope>NUCLEOTIDE SEQUENCE</scope>
    <source>
        <strain evidence="7">CGMCC 1.15478</strain>
    </source>
</reference>
<dbReference type="Proteomes" id="UP000641514">
    <property type="component" value="Unassembled WGS sequence"/>
</dbReference>
<evidence type="ECO:0000256" key="3">
    <source>
        <dbReference type="ARBA" id="ARBA00022989"/>
    </source>
</evidence>
<name>A0A916U3W8_9ACTN</name>
<evidence type="ECO:0000256" key="1">
    <source>
        <dbReference type="ARBA" id="ARBA00004141"/>
    </source>
</evidence>
<keyword evidence="8" id="KW-1185">Reference proteome</keyword>
<organism evidence="7 8">
    <name type="scientific">Hoyosella rhizosphaerae</name>
    <dbReference type="NCBI Taxonomy" id="1755582"/>
    <lineage>
        <taxon>Bacteria</taxon>
        <taxon>Bacillati</taxon>
        <taxon>Actinomycetota</taxon>
        <taxon>Actinomycetes</taxon>
        <taxon>Mycobacteriales</taxon>
        <taxon>Hoyosellaceae</taxon>
        <taxon>Hoyosella</taxon>
    </lineage>
</organism>
<evidence type="ECO:0000313" key="7">
    <source>
        <dbReference type="EMBL" id="GGC58594.1"/>
    </source>
</evidence>
<accession>A0A916U3W8</accession>
<dbReference type="Gene3D" id="2.40.50.140">
    <property type="entry name" value="Nucleic acid-binding proteins"/>
    <property type="match status" value="1"/>
</dbReference>
<evidence type="ECO:0000256" key="4">
    <source>
        <dbReference type="ARBA" id="ARBA00023136"/>
    </source>
</evidence>
<comment type="caution">
    <text evidence="7">The sequence shown here is derived from an EMBL/GenBank/DDBJ whole genome shotgun (WGS) entry which is preliminary data.</text>
</comment>
<proteinExistence type="predicted"/>
<dbReference type="PANTHER" id="PTHR33507:SF3">
    <property type="entry name" value="INNER MEMBRANE PROTEIN YBBJ"/>
    <property type="match status" value="1"/>
</dbReference>